<comment type="similarity">
    <text evidence="1">Belongs to the short-chain dehydrogenases/reductases (SDR) family.</text>
</comment>
<evidence type="ECO:0000313" key="4">
    <source>
        <dbReference type="EMBL" id="MDJ1159591.1"/>
    </source>
</evidence>
<dbReference type="Proteomes" id="UP001321492">
    <property type="component" value="Unassembled WGS sequence"/>
</dbReference>
<dbReference type="PANTHER" id="PTHR43669:SF3">
    <property type="entry name" value="ALCOHOL DEHYDROGENASE, PUTATIVE (AFU_ORTHOLOGUE AFUA_3G03445)-RELATED"/>
    <property type="match status" value="1"/>
</dbReference>
<dbReference type="RefSeq" id="WP_283741593.1">
    <property type="nucleotide sequence ID" value="NZ_JASJEV010000011.1"/>
</dbReference>
<reference evidence="4 5" key="1">
    <citation type="submission" date="2023-05" db="EMBL/GenBank/DDBJ databases">
        <title>Chelatococcus sp. nov., a moderately thermophilic bacterium isolated from hot spring microbial mat.</title>
        <authorList>
            <person name="Hu C.-J."/>
            <person name="Li W.-J."/>
        </authorList>
    </citation>
    <scope>NUCLEOTIDE SEQUENCE [LARGE SCALE GENOMIC DNA]</scope>
    <source>
        <strain evidence="4 5">SYSU G07232</strain>
    </source>
</reference>
<keyword evidence="2" id="KW-0560">Oxidoreductase</keyword>
<dbReference type="NCBIfam" id="NF005559">
    <property type="entry name" value="PRK07231.1"/>
    <property type="match status" value="1"/>
</dbReference>
<dbReference type="SUPFAM" id="SSF51735">
    <property type="entry name" value="NAD(P)-binding Rossmann-fold domains"/>
    <property type="match status" value="1"/>
</dbReference>
<evidence type="ECO:0000259" key="3">
    <source>
        <dbReference type="SMART" id="SM00822"/>
    </source>
</evidence>
<keyword evidence="5" id="KW-1185">Reference proteome</keyword>
<comment type="caution">
    <text evidence="4">The sequence shown here is derived from an EMBL/GenBank/DDBJ whole genome shotgun (WGS) entry which is preliminary data.</text>
</comment>
<organism evidence="4 5">
    <name type="scientific">Chelatococcus albus</name>
    <dbReference type="NCBI Taxonomy" id="3047466"/>
    <lineage>
        <taxon>Bacteria</taxon>
        <taxon>Pseudomonadati</taxon>
        <taxon>Pseudomonadota</taxon>
        <taxon>Alphaproteobacteria</taxon>
        <taxon>Hyphomicrobiales</taxon>
        <taxon>Chelatococcaceae</taxon>
        <taxon>Chelatococcus</taxon>
    </lineage>
</organism>
<evidence type="ECO:0000256" key="1">
    <source>
        <dbReference type="ARBA" id="ARBA00006484"/>
    </source>
</evidence>
<dbReference type="EMBL" id="JASJEV010000011">
    <property type="protein sequence ID" value="MDJ1159591.1"/>
    <property type="molecule type" value="Genomic_DNA"/>
</dbReference>
<gene>
    <name evidence="4" type="ORF">QNA08_15305</name>
</gene>
<feature type="domain" description="Ketoreductase" evidence="3">
    <location>
        <begin position="8"/>
        <end position="189"/>
    </location>
</feature>
<protein>
    <submittedName>
        <fullName evidence="4">SDR family NAD(P)-dependent oxidoreductase</fullName>
    </submittedName>
</protein>
<dbReference type="Gene3D" id="3.40.50.720">
    <property type="entry name" value="NAD(P)-binding Rossmann-like Domain"/>
    <property type="match status" value="1"/>
</dbReference>
<dbReference type="InterPro" id="IPR020904">
    <property type="entry name" value="Sc_DH/Rdtase_CS"/>
</dbReference>
<evidence type="ECO:0000313" key="5">
    <source>
        <dbReference type="Proteomes" id="UP001321492"/>
    </source>
</evidence>
<proteinExistence type="inferred from homology"/>
<dbReference type="InterPro" id="IPR002347">
    <property type="entry name" value="SDR_fam"/>
</dbReference>
<dbReference type="PANTHER" id="PTHR43669">
    <property type="entry name" value="5-KETO-D-GLUCONATE 5-REDUCTASE"/>
    <property type="match status" value="1"/>
</dbReference>
<accession>A0ABT7AJN7</accession>
<sequence>MSDRLAGRRILVTGGASGIGRACVARFRGEGARVALLDRDRAATERCVAELGRDGLVALPADAAAPDEVNAAVAAAADGLGGLDGVVACAGIDMEKPLADLSDEDWALTLGVNLTAPMLVSRAALPHLRRQGGTIVIVTSAAGLVPVPGRSAYCAAKAGAIMLAKALAVELAPERIRVNAVCPGAVDTPLLRSSWETKPDPQAARAAIEARYALKRIAAPGEIADAVLWLTSAESSYVTGTAVAVDGGRSFH</sequence>
<dbReference type="Pfam" id="PF13561">
    <property type="entry name" value="adh_short_C2"/>
    <property type="match status" value="1"/>
</dbReference>
<dbReference type="CDD" id="cd05233">
    <property type="entry name" value="SDR_c"/>
    <property type="match status" value="1"/>
</dbReference>
<evidence type="ECO:0000256" key="2">
    <source>
        <dbReference type="ARBA" id="ARBA00023002"/>
    </source>
</evidence>
<dbReference type="InterPro" id="IPR036291">
    <property type="entry name" value="NAD(P)-bd_dom_sf"/>
</dbReference>
<dbReference type="InterPro" id="IPR057326">
    <property type="entry name" value="KR_dom"/>
</dbReference>
<dbReference type="PRINTS" id="PR00080">
    <property type="entry name" value="SDRFAMILY"/>
</dbReference>
<dbReference type="PROSITE" id="PS00061">
    <property type="entry name" value="ADH_SHORT"/>
    <property type="match status" value="1"/>
</dbReference>
<dbReference type="SMART" id="SM00822">
    <property type="entry name" value="PKS_KR"/>
    <property type="match status" value="1"/>
</dbReference>
<dbReference type="PRINTS" id="PR00081">
    <property type="entry name" value="GDHRDH"/>
</dbReference>
<name>A0ABT7AJN7_9HYPH</name>